<dbReference type="EMBL" id="CP003098">
    <property type="protein sequence ID" value="AET32469.1"/>
    <property type="molecule type" value="Genomic_DNA"/>
</dbReference>
<dbReference type="STRING" id="1104324.P186_1032"/>
<proteinExistence type="predicted"/>
<sequence length="55" mass="6115">MGCGVEFSRHALEKHRLDVAKYAGLEFLEAVVSNVEAVFHRGEPDAVLDRFIGLD</sequence>
<accession>G7VBW9</accession>
<dbReference type="RefSeq" id="WP_014288297.1">
    <property type="nucleotide sequence ID" value="NC_016645.1"/>
</dbReference>
<organism evidence="1 2">
    <name type="scientific">Pyrobaculum ferrireducens</name>
    <dbReference type="NCBI Taxonomy" id="1104324"/>
    <lineage>
        <taxon>Archaea</taxon>
        <taxon>Thermoproteota</taxon>
        <taxon>Thermoprotei</taxon>
        <taxon>Thermoproteales</taxon>
        <taxon>Thermoproteaceae</taxon>
        <taxon>Pyrobaculum</taxon>
    </lineage>
</organism>
<dbReference type="KEGG" id="pyr:P186_1032"/>
<evidence type="ECO:0000313" key="2">
    <source>
        <dbReference type="Proteomes" id="UP000005867"/>
    </source>
</evidence>
<keyword evidence="2" id="KW-1185">Reference proteome</keyword>
<name>G7VBW9_9CREN</name>
<dbReference type="eggNOG" id="arCOG07307">
    <property type="taxonomic scope" value="Archaea"/>
</dbReference>
<dbReference type="AlphaFoldDB" id="G7VBW9"/>
<protein>
    <submittedName>
        <fullName evidence="1">Uncharacterized protein</fullName>
    </submittedName>
</protein>
<dbReference type="Proteomes" id="UP000005867">
    <property type="component" value="Chromosome"/>
</dbReference>
<dbReference type="GeneID" id="70362847"/>
<reference evidence="1 2" key="1">
    <citation type="journal article" date="2012" name="J. Bacteriol.">
        <title>Complete genome sequence of strain 1860, a crenarchaeon of the genus pyrobaculum able to grow with various electron acceptors.</title>
        <authorList>
            <person name="Mardanov A.V."/>
            <person name="Gumerov V.M."/>
            <person name="Slobodkina G.B."/>
            <person name="Beletsky A.V."/>
            <person name="Bonch-Osmolovskaya E.A."/>
            <person name="Ravin N.V."/>
            <person name="Skryabin K.G."/>
        </authorList>
    </citation>
    <scope>NUCLEOTIDE SEQUENCE [LARGE SCALE GENOMIC DNA]</scope>
    <source>
        <strain evidence="1 2">1860</strain>
    </source>
</reference>
<dbReference type="BioCyc" id="PSP1104324:GJSN-1008-MONOMER"/>
<gene>
    <name evidence="1" type="ORF">P186_1032</name>
</gene>
<evidence type="ECO:0000313" key="1">
    <source>
        <dbReference type="EMBL" id="AET32469.1"/>
    </source>
</evidence>
<dbReference type="HOGENOM" id="CLU_3021115_0_0_2"/>